<reference evidence="4 5" key="1">
    <citation type="journal article" date="2017" name="Gigascience">
        <title>Genome sequence of the small brown planthopper, Laodelphax striatellus.</title>
        <authorList>
            <person name="Zhu J."/>
            <person name="Jiang F."/>
            <person name="Wang X."/>
            <person name="Yang P."/>
            <person name="Bao Y."/>
            <person name="Zhao W."/>
            <person name="Wang W."/>
            <person name="Lu H."/>
            <person name="Wang Q."/>
            <person name="Cui N."/>
            <person name="Li J."/>
            <person name="Chen X."/>
            <person name="Luo L."/>
            <person name="Yu J."/>
            <person name="Kang L."/>
            <person name="Cui F."/>
        </authorList>
    </citation>
    <scope>NUCLEOTIDE SEQUENCE [LARGE SCALE GENOMIC DNA]</scope>
    <source>
        <strain evidence="4">Lst14</strain>
    </source>
</reference>
<evidence type="ECO:0000259" key="3">
    <source>
        <dbReference type="PROSITE" id="PS01031"/>
    </source>
</evidence>
<dbReference type="CDD" id="cd06526">
    <property type="entry name" value="metazoan_ACD"/>
    <property type="match status" value="1"/>
</dbReference>
<gene>
    <name evidence="4" type="ORF">LSTR_LSTR007418</name>
</gene>
<comment type="similarity">
    <text evidence="1 2">Belongs to the small heat shock protein (HSP20) family.</text>
</comment>
<dbReference type="AlphaFoldDB" id="A0A482XRF1"/>
<dbReference type="InterPro" id="IPR002068">
    <property type="entry name" value="A-crystallin/Hsp20_dom"/>
</dbReference>
<dbReference type="GO" id="GO:0005634">
    <property type="term" value="C:nucleus"/>
    <property type="evidence" value="ECO:0007669"/>
    <property type="project" value="TreeGrafter"/>
</dbReference>
<proteinExistence type="inferred from homology"/>
<protein>
    <recommendedName>
        <fullName evidence="3">SHSP domain-containing protein</fullName>
    </recommendedName>
</protein>
<dbReference type="PRINTS" id="PR00299">
    <property type="entry name" value="ACRYSTALLIN"/>
</dbReference>
<dbReference type="Proteomes" id="UP000291343">
    <property type="component" value="Unassembled WGS sequence"/>
</dbReference>
<keyword evidence="5" id="KW-1185">Reference proteome</keyword>
<dbReference type="GO" id="GO:0009408">
    <property type="term" value="P:response to heat"/>
    <property type="evidence" value="ECO:0007669"/>
    <property type="project" value="TreeGrafter"/>
</dbReference>
<dbReference type="GO" id="GO:0042026">
    <property type="term" value="P:protein refolding"/>
    <property type="evidence" value="ECO:0007669"/>
    <property type="project" value="TreeGrafter"/>
</dbReference>
<dbReference type="PANTHER" id="PTHR45640">
    <property type="entry name" value="HEAT SHOCK PROTEIN HSP-12.2-RELATED"/>
    <property type="match status" value="1"/>
</dbReference>
<dbReference type="EMBL" id="QKKF02004189">
    <property type="protein sequence ID" value="RZF47491.1"/>
    <property type="molecule type" value="Genomic_DNA"/>
</dbReference>
<dbReference type="Gene3D" id="2.60.40.790">
    <property type="match status" value="1"/>
</dbReference>
<accession>A0A482XRF1</accession>
<dbReference type="InterPro" id="IPR008978">
    <property type="entry name" value="HSP20-like_chaperone"/>
</dbReference>
<dbReference type="GO" id="GO:0051082">
    <property type="term" value="F:unfolded protein binding"/>
    <property type="evidence" value="ECO:0007669"/>
    <property type="project" value="TreeGrafter"/>
</dbReference>
<evidence type="ECO:0000313" key="4">
    <source>
        <dbReference type="EMBL" id="RZF47491.1"/>
    </source>
</evidence>
<dbReference type="GO" id="GO:0005737">
    <property type="term" value="C:cytoplasm"/>
    <property type="evidence" value="ECO:0007669"/>
    <property type="project" value="TreeGrafter"/>
</dbReference>
<dbReference type="Pfam" id="PF00011">
    <property type="entry name" value="HSP20"/>
    <property type="match status" value="1"/>
</dbReference>
<organism evidence="4 5">
    <name type="scientific">Laodelphax striatellus</name>
    <name type="common">Small brown planthopper</name>
    <name type="synonym">Delphax striatella</name>
    <dbReference type="NCBI Taxonomy" id="195883"/>
    <lineage>
        <taxon>Eukaryota</taxon>
        <taxon>Metazoa</taxon>
        <taxon>Ecdysozoa</taxon>
        <taxon>Arthropoda</taxon>
        <taxon>Hexapoda</taxon>
        <taxon>Insecta</taxon>
        <taxon>Pterygota</taxon>
        <taxon>Neoptera</taxon>
        <taxon>Paraneoptera</taxon>
        <taxon>Hemiptera</taxon>
        <taxon>Auchenorrhyncha</taxon>
        <taxon>Fulgoroidea</taxon>
        <taxon>Delphacidae</taxon>
        <taxon>Criomorphinae</taxon>
        <taxon>Laodelphax</taxon>
    </lineage>
</organism>
<dbReference type="PANTHER" id="PTHR45640:SF26">
    <property type="entry name" value="RE23625P"/>
    <property type="match status" value="1"/>
</dbReference>
<evidence type="ECO:0000256" key="1">
    <source>
        <dbReference type="PROSITE-ProRule" id="PRU00285"/>
    </source>
</evidence>
<dbReference type="InterPro" id="IPR001436">
    <property type="entry name" value="Alpha-crystallin/sHSP_animal"/>
</dbReference>
<comment type="caution">
    <text evidence="4">The sequence shown here is derived from an EMBL/GenBank/DDBJ whole genome shotgun (WGS) entry which is preliminary data.</text>
</comment>
<dbReference type="SUPFAM" id="SSF49764">
    <property type="entry name" value="HSP20-like chaperones"/>
    <property type="match status" value="1"/>
</dbReference>
<name>A0A482XRF1_LAOST</name>
<evidence type="ECO:0000256" key="2">
    <source>
        <dbReference type="RuleBase" id="RU003616"/>
    </source>
</evidence>
<sequence length="189" mass="21808">MQNNLQCTSCNTFGDQFTVSARETVRKLYQNLETVCNSNVNEVHLPPKHDHIDQQLKLWQAQKKVEPLVNAMLMEHPQLLNTFFKLEQDQFRMLIDVREFQPTDLKVFVLNSCVELHVNQEQCVKGPNGAGYATRSIVRTYQLPQQANPDRVVCNYMADGTLLISAPWMQQTQPDKINCQINLSRCIPF</sequence>
<dbReference type="STRING" id="195883.A0A482XRF1"/>
<dbReference type="OrthoDB" id="6598515at2759"/>
<feature type="domain" description="SHSP" evidence="3">
    <location>
        <begin position="70"/>
        <end position="184"/>
    </location>
</feature>
<evidence type="ECO:0000313" key="5">
    <source>
        <dbReference type="Proteomes" id="UP000291343"/>
    </source>
</evidence>
<dbReference type="PROSITE" id="PS01031">
    <property type="entry name" value="SHSP"/>
    <property type="match status" value="1"/>
</dbReference>
<dbReference type="InParanoid" id="A0A482XRF1"/>